<accession>A0A8H6KS21</accession>
<keyword evidence="3" id="KW-1185">Reference proteome</keyword>
<name>A0A8H6KS21_9PEZI</name>
<feature type="compositionally biased region" description="Basic and acidic residues" evidence="1">
    <location>
        <begin position="13"/>
        <end position="27"/>
    </location>
</feature>
<feature type="region of interest" description="Disordered" evidence="1">
    <location>
        <begin position="1"/>
        <end position="33"/>
    </location>
</feature>
<dbReference type="EMBL" id="WIGO01000033">
    <property type="protein sequence ID" value="KAF6836263.1"/>
    <property type="molecule type" value="Genomic_DNA"/>
</dbReference>
<sequence length="184" mass="20085">MGPDLGLAKSSRQKRDGCPHTRDDEKRGRRNGLGFGIAQRVAERARYEHEGNSTSHSAFCQSQQAEASGTVQALVGVQVLVCALFPSSDLQLQPPPLLSSVPDSVPFLVLWIAITITITITTTTALELTTTDHIIDQGESIRLMLGRLLWAMETTTGPTANDRHTAIDAATDSRRDYELTKRVT</sequence>
<organism evidence="2 3">
    <name type="scientific">Colletotrichum plurivorum</name>
    <dbReference type="NCBI Taxonomy" id="2175906"/>
    <lineage>
        <taxon>Eukaryota</taxon>
        <taxon>Fungi</taxon>
        <taxon>Dikarya</taxon>
        <taxon>Ascomycota</taxon>
        <taxon>Pezizomycotina</taxon>
        <taxon>Sordariomycetes</taxon>
        <taxon>Hypocreomycetidae</taxon>
        <taxon>Glomerellales</taxon>
        <taxon>Glomerellaceae</taxon>
        <taxon>Colletotrichum</taxon>
        <taxon>Colletotrichum orchidearum species complex</taxon>
    </lineage>
</organism>
<gene>
    <name evidence="2" type="ORF">CPLU01_03761</name>
</gene>
<proteinExistence type="predicted"/>
<evidence type="ECO:0000313" key="3">
    <source>
        <dbReference type="Proteomes" id="UP000654918"/>
    </source>
</evidence>
<dbReference type="AlphaFoldDB" id="A0A8H6KS21"/>
<evidence type="ECO:0000313" key="2">
    <source>
        <dbReference type="EMBL" id="KAF6836263.1"/>
    </source>
</evidence>
<evidence type="ECO:0000256" key="1">
    <source>
        <dbReference type="SAM" id="MobiDB-lite"/>
    </source>
</evidence>
<reference evidence="2" key="1">
    <citation type="journal article" date="2020" name="Phytopathology">
        <title>Genome Sequence Resources of Colletotrichum truncatum, C. plurivorum, C. musicola, and C. sojae: Four Species Pathogenic to Soybean (Glycine max).</title>
        <authorList>
            <person name="Rogerio F."/>
            <person name="Boufleur T.R."/>
            <person name="Ciampi-Guillardi M."/>
            <person name="Sukno S.A."/>
            <person name="Thon M.R."/>
            <person name="Massola Junior N.S."/>
            <person name="Baroncelli R."/>
        </authorList>
    </citation>
    <scope>NUCLEOTIDE SEQUENCE</scope>
    <source>
        <strain evidence="2">LFN00145</strain>
    </source>
</reference>
<dbReference type="Proteomes" id="UP000654918">
    <property type="component" value="Unassembled WGS sequence"/>
</dbReference>
<protein>
    <submittedName>
        <fullName evidence="2">Uncharacterized protein</fullName>
    </submittedName>
</protein>
<comment type="caution">
    <text evidence="2">The sequence shown here is derived from an EMBL/GenBank/DDBJ whole genome shotgun (WGS) entry which is preliminary data.</text>
</comment>